<feature type="region of interest" description="Disordered" evidence="2">
    <location>
        <begin position="77"/>
        <end position="113"/>
    </location>
</feature>
<dbReference type="Pfam" id="PF14570">
    <property type="entry name" value="zf-RING_4"/>
    <property type="match status" value="1"/>
</dbReference>
<evidence type="ECO:0000313" key="4">
    <source>
        <dbReference type="Proteomes" id="UP000504610"/>
    </source>
</evidence>
<dbReference type="InterPro" id="IPR013083">
    <property type="entry name" value="Znf_RING/FYVE/PHD"/>
</dbReference>
<keyword evidence="1" id="KW-0479">Metal-binding</keyword>
<reference evidence="5" key="2">
    <citation type="submission" date="2025-08" db="UniProtKB">
        <authorList>
            <consortium name="RefSeq"/>
        </authorList>
    </citation>
    <scope>IDENTIFICATION</scope>
    <source>
        <tissue evidence="5">Leaf</tissue>
    </source>
</reference>
<proteinExistence type="predicted"/>
<dbReference type="Proteomes" id="UP000504610">
    <property type="component" value="Chromosome 2"/>
</dbReference>
<dbReference type="KEGG" id="rsz:108841300"/>
<protein>
    <submittedName>
        <fullName evidence="5">Uncharacterized protein LOC108841300</fullName>
    </submittedName>
</protein>
<reference evidence="4" key="1">
    <citation type="journal article" date="2019" name="Database">
        <title>The radish genome database (RadishGD): an integrated information resource for radish genomics.</title>
        <authorList>
            <person name="Yu H.J."/>
            <person name="Baek S."/>
            <person name="Lee Y.J."/>
            <person name="Cho A."/>
            <person name="Mun J.H."/>
        </authorList>
    </citation>
    <scope>NUCLEOTIDE SEQUENCE [LARGE SCALE GENOMIC DNA]</scope>
    <source>
        <strain evidence="4">cv. WK10039</strain>
    </source>
</reference>
<sequence length="215" mass="23674">MVADSITDSHQLLHGSLTSSDFFKKPKANRSVDEDDESGLSAGGSSSPTSVIKNEDSGSVDNDDCFCCSKQVTEEEAFVDAHDGSSDEDYRDALSMSNEEDPSQSDENKDDDYSDALSMMFKDDDQKKEDDDCPLCAEKMDETDLQFELCSCGYKICLFCYKNLKEDTGLCPACRKKYKNQQTSSNIGEVSFQQQRGGDPVPLSSAFHGLDDCSD</sequence>
<evidence type="ECO:0000256" key="2">
    <source>
        <dbReference type="SAM" id="MobiDB-lite"/>
    </source>
</evidence>
<feature type="compositionally biased region" description="Acidic residues" evidence="2">
    <location>
        <begin position="98"/>
        <end position="113"/>
    </location>
</feature>
<dbReference type="GO" id="GO:0030014">
    <property type="term" value="C:CCR4-NOT complex"/>
    <property type="evidence" value="ECO:0007669"/>
    <property type="project" value="InterPro"/>
</dbReference>
<keyword evidence="4" id="KW-1185">Reference proteome</keyword>
<dbReference type="PANTHER" id="PTHR12603:SF31">
    <property type="entry name" value="RING-TYPE DOMAIN-CONTAINING PROTEIN"/>
    <property type="match status" value="1"/>
</dbReference>
<feature type="compositionally biased region" description="Polar residues" evidence="2">
    <location>
        <begin position="43"/>
        <end position="60"/>
    </location>
</feature>
<dbReference type="GeneID" id="108841300"/>
<dbReference type="SUPFAM" id="SSF57850">
    <property type="entry name" value="RING/U-box"/>
    <property type="match status" value="1"/>
</dbReference>
<dbReference type="PROSITE" id="PS50089">
    <property type="entry name" value="ZF_RING_2"/>
    <property type="match status" value="1"/>
</dbReference>
<dbReference type="PANTHER" id="PTHR12603">
    <property type="entry name" value="CCR4-NOT TRANSCRIPTION COMPLEX RELATED"/>
    <property type="match status" value="1"/>
</dbReference>
<dbReference type="GO" id="GO:0016567">
    <property type="term" value="P:protein ubiquitination"/>
    <property type="evidence" value="ECO:0007669"/>
    <property type="project" value="TreeGrafter"/>
</dbReference>
<organism evidence="4 5">
    <name type="scientific">Raphanus sativus</name>
    <name type="common">Radish</name>
    <name type="synonym">Raphanus raphanistrum var. sativus</name>
    <dbReference type="NCBI Taxonomy" id="3726"/>
    <lineage>
        <taxon>Eukaryota</taxon>
        <taxon>Viridiplantae</taxon>
        <taxon>Streptophyta</taxon>
        <taxon>Embryophyta</taxon>
        <taxon>Tracheophyta</taxon>
        <taxon>Spermatophyta</taxon>
        <taxon>Magnoliopsida</taxon>
        <taxon>eudicotyledons</taxon>
        <taxon>Gunneridae</taxon>
        <taxon>Pentapetalae</taxon>
        <taxon>rosids</taxon>
        <taxon>malvids</taxon>
        <taxon>Brassicales</taxon>
        <taxon>Brassicaceae</taxon>
        <taxon>Brassiceae</taxon>
        <taxon>Raphanus</taxon>
    </lineage>
</organism>
<gene>
    <name evidence="5" type="primary">LOC108841300</name>
</gene>
<dbReference type="GO" id="GO:0004842">
    <property type="term" value="F:ubiquitin-protein transferase activity"/>
    <property type="evidence" value="ECO:0007669"/>
    <property type="project" value="InterPro"/>
</dbReference>
<dbReference type="InterPro" id="IPR039780">
    <property type="entry name" value="Mot2"/>
</dbReference>
<evidence type="ECO:0000256" key="1">
    <source>
        <dbReference type="PROSITE-ProRule" id="PRU00175"/>
    </source>
</evidence>
<dbReference type="OrthoDB" id="1923159at2759"/>
<feature type="region of interest" description="Disordered" evidence="2">
    <location>
        <begin position="17"/>
        <end position="62"/>
    </location>
</feature>
<feature type="region of interest" description="Disordered" evidence="2">
    <location>
        <begin position="192"/>
        <end position="215"/>
    </location>
</feature>
<keyword evidence="1" id="KW-0863">Zinc-finger</keyword>
<evidence type="ECO:0000259" key="3">
    <source>
        <dbReference type="PROSITE" id="PS50089"/>
    </source>
</evidence>
<dbReference type="CDD" id="cd16618">
    <property type="entry name" value="mRING-HC-C4C4_CNOT4"/>
    <property type="match status" value="1"/>
</dbReference>
<dbReference type="RefSeq" id="XP_018469576.1">
    <property type="nucleotide sequence ID" value="XM_018614074.2"/>
</dbReference>
<dbReference type="GO" id="GO:0008270">
    <property type="term" value="F:zinc ion binding"/>
    <property type="evidence" value="ECO:0007669"/>
    <property type="project" value="UniProtKB-KW"/>
</dbReference>
<evidence type="ECO:0000313" key="5">
    <source>
        <dbReference type="RefSeq" id="XP_018469576.1"/>
    </source>
</evidence>
<dbReference type="AlphaFoldDB" id="A0A6J0MDJ3"/>
<name>A0A6J0MDJ3_RAPSA</name>
<dbReference type="InterPro" id="IPR039515">
    <property type="entry name" value="NOT4_mRING-HC-C4C4"/>
</dbReference>
<dbReference type="Gene3D" id="3.30.40.10">
    <property type="entry name" value="Zinc/RING finger domain, C3HC4 (zinc finger)"/>
    <property type="match status" value="1"/>
</dbReference>
<accession>A0A6J0MDJ3</accession>
<dbReference type="InterPro" id="IPR001841">
    <property type="entry name" value="Znf_RING"/>
</dbReference>
<keyword evidence="1" id="KW-0862">Zinc</keyword>
<feature type="domain" description="RING-type" evidence="3">
    <location>
        <begin position="133"/>
        <end position="175"/>
    </location>
</feature>